<dbReference type="PROSITE" id="PS00893">
    <property type="entry name" value="NUDIX_BOX"/>
    <property type="match status" value="1"/>
</dbReference>
<evidence type="ECO:0000256" key="3">
    <source>
        <dbReference type="ARBA" id="ARBA00022741"/>
    </source>
</evidence>
<dbReference type="PANTHER" id="PTHR21340:SF0">
    <property type="entry name" value="BIS(5'-NUCLEOSYL)-TETRAPHOSPHATASE [ASYMMETRICAL]"/>
    <property type="match status" value="1"/>
</dbReference>
<dbReference type="SUPFAM" id="SSF55811">
    <property type="entry name" value="Nudix"/>
    <property type="match status" value="1"/>
</dbReference>
<feature type="domain" description="Nudix hydrolase" evidence="7">
    <location>
        <begin position="2"/>
        <end position="135"/>
    </location>
</feature>
<keyword evidence="3" id="KW-0547">Nucleotide-binding</keyword>
<evidence type="ECO:0000313" key="9">
    <source>
        <dbReference type="EMBL" id="SHG65545.1"/>
    </source>
</evidence>
<dbReference type="EMBL" id="WWVX01000011">
    <property type="protein sequence ID" value="MZL70808.1"/>
    <property type="molecule type" value="Genomic_DNA"/>
</dbReference>
<dbReference type="PANTHER" id="PTHR21340">
    <property type="entry name" value="DIADENOSINE 5,5-P1,P4-TETRAPHOSPHATE PYROPHOSPHOHYDROLASE MUTT"/>
    <property type="match status" value="1"/>
</dbReference>
<reference evidence="8 11" key="3">
    <citation type="journal article" date="2019" name="Nat. Med.">
        <title>A library of human gut bacterial isolates paired with longitudinal multiomics data enables mechanistic microbiome research.</title>
        <authorList>
            <person name="Poyet M."/>
            <person name="Groussin M."/>
            <person name="Gibbons S.M."/>
            <person name="Avila-Pacheco J."/>
            <person name="Jiang X."/>
            <person name="Kearney S.M."/>
            <person name="Perrotta A.R."/>
            <person name="Berdy B."/>
            <person name="Zhao S."/>
            <person name="Lieberman T.D."/>
            <person name="Swanson P.K."/>
            <person name="Smith M."/>
            <person name="Roesemann S."/>
            <person name="Alexander J.E."/>
            <person name="Rich S.A."/>
            <person name="Livny J."/>
            <person name="Vlamakis H."/>
            <person name="Clish C."/>
            <person name="Bullock K."/>
            <person name="Deik A."/>
            <person name="Scott J."/>
            <person name="Pierce K.A."/>
            <person name="Xavier R.J."/>
            <person name="Alm E.J."/>
        </authorList>
    </citation>
    <scope>NUCLEOTIDE SEQUENCE [LARGE SCALE GENOMIC DNA]</scope>
    <source>
        <strain evidence="8 11">BIOML-A2</strain>
    </source>
</reference>
<evidence type="ECO:0000313" key="8">
    <source>
        <dbReference type="EMBL" id="MZL70808.1"/>
    </source>
</evidence>
<dbReference type="InterPro" id="IPR000086">
    <property type="entry name" value="NUDIX_hydrolase_dom"/>
</dbReference>
<dbReference type="EMBL" id="FQVY01000007">
    <property type="protein sequence ID" value="SHG65545.1"/>
    <property type="molecule type" value="Genomic_DNA"/>
</dbReference>
<dbReference type="PRINTS" id="PR00502">
    <property type="entry name" value="NUDIXFAMILY"/>
</dbReference>
<dbReference type="InterPro" id="IPR020476">
    <property type="entry name" value="Nudix_hydrolase"/>
</dbReference>
<reference evidence="9" key="2">
    <citation type="submission" date="2016-11" db="EMBL/GenBank/DDBJ databases">
        <authorList>
            <person name="Varghese N."/>
            <person name="Submissions S."/>
        </authorList>
    </citation>
    <scope>NUCLEOTIDE SEQUENCE</scope>
    <source>
        <strain evidence="9">DSM 4029</strain>
    </source>
</reference>
<comment type="caution">
    <text evidence="9">The sequence shown here is derived from an EMBL/GenBank/DDBJ whole genome shotgun (WGS) entry which is preliminary data.</text>
</comment>
<dbReference type="Proteomes" id="UP000474718">
    <property type="component" value="Unassembled WGS sequence"/>
</dbReference>
<dbReference type="InterPro" id="IPR015797">
    <property type="entry name" value="NUDIX_hydrolase-like_dom_sf"/>
</dbReference>
<proteinExistence type="inferred from homology"/>
<dbReference type="AlphaFoldDB" id="A0AAQ1MFR1"/>
<name>A0AAQ1MFR1_9FIRM</name>
<dbReference type="InterPro" id="IPR003565">
    <property type="entry name" value="Tetra_PHTase"/>
</dbReference>
<dbReference type="Gene3D" id="3.90.79.10">
    <property type="entry name" value="Nucleoside Triphosphate Pyrophosphohydrolase"/>
    <property type="match status" value="1"/>
</dbReference>
<evidence type="ECO:0000256" key="5">
    <source>
        <dbReference type="ARBA" id="ARBA00032644"/>
    </source>
</evidence>
<evidence type="ECO:0000313" key="11">
    <source>
        <dbReference type="Proteomes" id="UP000474718"/>
    </source>
</evidence>
<keyword evidence="11" id="KW-1185">Reference proteome</keyword>
<organism evidence="9 10">
    <name type="scientific">Bittarella massiliensis</name>
    <name type="common">ex Durand et al. 2017</name>
    <dbReference type="NCBI Taxonomy" id="1720313"/>
    <lineage>
        <taxon>Bacteria</taxon>
        <taxon>Bacillati</taxon>
        <taxon>Bacillota</taxon>
        <taxon>Clostridia</taxon>
        <taxon>Eubacteriales</taxon>
        <taxon>Oscillospiraceae</taxon>
        <taxon>Bittarella (ex Durand et al. 2017)</taxon>
    </lineage>
</organism>
<evidence type="ECO:0000313" key="10">
    <source>
        <dbReference type="Proteomes" id="UP000184089"/>
    </source>
</evidence>
<evidence type="ECO:0000256" key="4">
    <source>
        <dbReference type="ARBA" id="ARBA00022801"/>
    </source>
</evidence>
<dbReference type="CDD" id="cd03428">
    <property type="entry name" value="NUDIX_Ap4A_Nudt2"/>
    <property type="match status" value="1"/>
</dbReference>
<dbReference type="GO" id="GO:0000166">
    <property type="term" value="F:nucleotide binding"/>
    <property type="evidence" value="ECO:0007669"/>
    <property type="project" value="UniProtKB-KW"/>
</dbReference>
<evidence type="ECO:0000256" key="1">
    <source>
        <dbReference type="ARBA" id="ARBA00005582"/>
    </source>
</evidence>
<accession>A0AAQ1MFR1</accession>
<dbReference type="GO" id="GO:0006167">
    <property type="term" value="P:AMP biosynthetic process"/>
    <property type="evidence" value="ECO:0007669"/>
    <property type="project" value="TreeGrafter"/>
</dbReference>
<dbReference type="GO" id="GO:0006754">
    <property type="term" value="P:ATP biosynthetic process"/>
    <property type="evidence" value="ECO:0007669"/>
    <property type="project" value="TreeGrafter"/>
</dbReference>
<dbReference type="RefSeq" id="WP_044992990.1">
    <property type="nucleotide sequence ID" value="NZ_FQVY01000007.1"/>
</dbReference>
<dbReference type="InterPro" id="IPR051325">
    <property type="entry name" value="Nudix_hydrolase_domain"/>
</dbReference>
<evidence type="ECO:0000256" key="6">
    <source>
        <dbReference type="RuleBase" id="RU003476"/>
    </source>
</evidence>
<evidence type="ECO:0000259" key="7">
    <source>
        <dbReference type="PROSITE" id="PS51462"/>
    </source>
</evidence>
<dbReference type="InterPro" id="IPR020084">
    <property type="entry name" value="NUDIX_hydrolase_CS"/>
</dbReference>
<reference evidence="10" key="1">
    <citation type="submission" date="2016-11" db="EMBL/GenBank/DDBJ databases">
        <authorList>
            <person name="Jaros S."/>
            <person name="Januszkiewicz K."/>
            <person name="Wedrychowicz H."/>
        </authorList>
    </citation>
    <scope>NUCLEOTIDE SEQUENCE [LARGE SCALE GENOMIC DNA]</scope>
    <source>
        <strain evidence="10">DSM 4029</strain>
    </source>
</reference>
<dbReference type="PROSITE" id="PS51462">
    <property type="entry name" value="NUDIX"/>
    <property type="match status" value="1"/>
</dbReference>
<comment type="similarity">
    <text evidence="1 6">Belongs to the Nudix hydrolase family.</text>
</comment>
<keyword evidence="4 6" id="KW-0378">Hydrolase</keyword>
<evidence type="ECO:0000256" key="2">
    <source>
        <dbReference type="ARBA" id="ARBA00018911"/>
    </source>
</evidence>
<dbReference type="GO" id="GO:0004081">
    <property type="term" value="F:bis(5'-nucleosyl)-tetraphosphatase (asymmetrical) activity"/>
    <property type="evidence" value="ECO:0007669"/>
    <property type="project" value="TreeGrafter"/>
</dbReference>
<dbReference type="Pfam" id="PF00293">
    <property type="entry name" value="NUDIX"/>
    <property type="match status" value="1"/>
</dbReference>
<dbReference type="Proteomes" id="UP000184089">
    <property type="component" value="Unassembled WGS sequence"/>
</dbReference>
<sequence length="140" mass="16005">MRREKSCGGVVYTKEGGQLRFLLIRHKKGGHWAFPKGHMEAGESERQTARREILEETGVQVKMQGKFRESVAYDIGTIIHKTVVYFLCEIVGEPEVTIQEEEISDYAFFGPDEVPGHLTYSNDKHTFAKALRYIKSRNLA</sequence>
<protein>
    <recommendedName>
        <fullName evidence="2">Bis(5'-nucleosyl)-tetraphosphatase [asymmetrical]</fullName>
    </recommendedName>
    <alternativeName>
        <fullName evidence="5">Diadenosine 5',5'''-P1,P4-tetraphosphate asymmetrical hydrolase</fullName>
    </alternativeName>
</protein>
<gene>
    <name evidence="8" type="ORF">GT747_13720</name>
    <name evidence="9" type="ORF">SAMN05444424_2910</name>
</gene>